<dbReference type="PANTHER" id="PTHR32179">
    <property type="entry name" value="NICOTINATE-NUCLEOTIDE PYROPHOSPHORYLASE [CARBOXYLATING]"/>
    <property type="match status" value="1"/>
</dbReference>
<feature type="domain" description="Quinolinate phosphoribosyl transferase C-terminal" evidence="14">
    <location>
        <begin position="157"/>
        <end position="328"/>
    </location>
</feature>
<name>A0AAD8YAG5_9STRA</name>
<dbReference type="SUPFAM" id="SSF51690">
    <property type="entry name" value="Nicotinate/Quinolinate PRTase C-terminal domain-like"/>
    <property type="match status" value="1"/>
</dbReference>
<evidence type="ECO:0000256" key="2">
    <source>
        <dbReference type="ARBA" id="ARBA00004893"/>
    </source>
</evidence>
<proteinExistence type="inferred from homology"/>
<dbReference type="InterPro" id="IPR013785">
    <property type="entry name" value="Aldolase_TIM"/>
</dbReference>
<organism evidence="16 17">
    <name type="scientific">Skeletonema marinoi</name>
    <dbReference type="NCBI Taxonomy" id="267567"/>
    <lineage>
        <taxon>Eukaryota</taxon>
        <taxon>Sar</taxon>
        <taxon>Stramenopiles</taxon>
        <taxon>Ochrophyta</taxon>
        <taxon>Bacillariophyta</taxon>
        <taxon>Coscinodiscophyceae</taxon>
        <taxon>Thalassiosirophycidae</taxon>
        <taxon>Thalassiosirales</taxon>
        <taxon>Skeletonemataceae</taxon>
        <taxon>Skeletonema</taxon>
        <taxon>Skeletonema marinoi-dohrnii complex</taxon>
    </lineage>
</organism>
<dbReference type="GO" id="GO:0004514">
    <property type="term" value="F:nicotinate-nucleotide diphosphorylase (carboxylating) activity"/>
    <property type="evidence" value="ECO:0007669"/>
    <property type="project" value="UniProtKB-EC"/>
</dbReference>
<evidence type="ECO:0000256" key="9">
    <source>
        <dbReference type="ARBA" id="ARBA00022679"/>
    </source>
</evidence>
<dbReference type="NCBIfam" id="TIGR00078">
    <property type="entry name" value="nadC"/>
    <property type="match status" value="1"/>
</dbReference>
<dbReference type="InterPro" id="IPR004393">
    <property type="entry name" value="NadC"/>
</dbReference>
<dbReference type="EC" id="2.4.2.19" evidence="5 12"/>
<reference evidence="16" key="1">
    <citation type="submission" date="2023-06" db="EMBL/GenBank/DDBJ databases">
        <title>Survivors Of The Sea: Transcriptome response of Skeletonema marinoi to long-term dormancy.</title>
        <authorList>
            <person name="Pinder M.I.M."/>
            <person name="Kourtchenko O."/>
            <person name="Robertson E.K."/>
            <person name="Larsson T."/>
            <person name="Maumus F."/>
            <person name="Osuna-Cruz C.M."/>
            <person name="Vancaester E."/>
            <person name="Stenow R."/>
            <person name="Vandepoele K."/>
            <person name="Ploug H."/>
            <person name="Bruchert V."/>
            <person name="Godhe A."/>
            <person name="Topel M."/>
        </authorList>
    </citation>
    <scope>NUCLEOTIDE SEQUENCE</scope>
    <source>
        <strain evidence="16">R05AC</strain>
    </source>
</reference>
<evidence type="ECO:0000259" key="15">
    <source>
        <dbReference type="Pfam" id="PF02749"/>
    </source>
</evidence>
<evidence type="ECO:0000256" key="12">
    <source>
        <dbReference type="PIRNR" id="PIRNR006250"/>
    </source>
</evidence>
<comment type="function">
    <text evidence="1 12">Involved in the catabolism of quinolinic acid (QA).</text>
</comment>
<dbReference type="EMBL" id="JATAAI010000010">
    <property type="protein sequence ID" value="KAK1742809.1"/>
    <property type="molecule type" value="Genomic_DNA"/>
</dbReference>
<evidence type="ECO:0000256" key="5">
    <source>
        <dbReference type="ARBA" id="ARBA00011944"/>
    </source>
</evidence>
<evidence type="ECO:0000256" key="10">
    <source>
        <dbReference type="ARBA" id="ARBA00033102"/>
    </source>
</evidence>
<sequence length="331" mass="36110">MARTKQTKAKRKKLEEESTTTEEECTTTKPQPTQPPKNLFSSLLPPPQIRTIVTQYLQDDIPSHFDVGGHVVGNTIQTAELWMKSPGVLAGIPFFNATFDVCGSCTIAWEDIAIEGQSYPNASGDNKIKLATVTGPVSHLLRGERTALNTLSRCSGVATLSNECVQIAKSNQWKGLVAGTRKTTPGFRLVEKYGLLVGGAATHRLDLSQMVMLKDNHVWACGGSIERAVKKARVVSGFSQKIEVECQSLSEAMIAAEAGADVVMLDNFEPEQLKKDAKVFKEKFPHVTVEASGGITMETMPDYFSEDVDVISQGKLTQGYDCVDFSLKIVH</sequence>
<keyword evidence="7 12" id="KW-0662">Pyridine nucleotide biosynthesis</keyword>
<keyword evidence="17" id="KW-1185">Reference proteome</keyword>
<evidence type="ECO:0000256" key="11">
    <source>
        <dbReference type="ARBA" id="ARBA00047445"/>
    </source>
</evidence>
<evidence type="ECO:0000256" key="4">
    <source>
        <dbReference type="ARBA" id="ARBA00011218"/>
    </source>
</evidence>
<evidence type="ECO:0000313" key="17">
    <source>
        <dbReference type="Proteomes" id="UP001224775"/>
    </source>
</evidence>
<dbReference type="CDD" id="cd01572">
    <property type="entry name" value="QPRTase"/>
    <property type="match status" value="1"/>
</dbReference>
<dbReference type="AlphaFoldDB" id="A0AAD8YAG5"/>
<dbReference type="Pfam" id="PF02749">
    <property type="entry name" value="QRPTase_N"/>
    <property type="match status" value="1"/>
</dbReference>
<comment type="caution">
    <text evidence="16">The sequence shown here is derived from an EMBL/GenBank/DDBJ whole genome shotgun (WGS) entry which is preliminary data.</text>
</comment>
<evidence type="ECO:0000256" key="1">
    <source>
        <dbReference type="ARBA" id="ARBA00003237"/>
    </source>
</evidence>
<dbReference type="PIRSF" id="PIRSF006250">
    <property type="entry name" value="NadC_ModD"/>
    <property type="match status" value="1"/>
</dbReference>
<dbReference type="GO" id="GO:0034213">
    <property type="term" value="P:quinolinate catabolic process"/>
    <property type="evidence" value="ECO:0007669"/>
    <property type="project" value="TreeGrafter"/>
</dbReference>
<dbReference type="Proteomes" id="UP001224775">
    <property type="component" value="Unassembled WGS sequence"/>
</dbReference>
<comment type="similarity">
    <text evidence="3 12">Belongs to the NadC/ModD family.</text>
</comment>
<evidence type="ECO:0000256" key="8">
    <source>
        <dbReference type="ARBA" id="ARBA00022676"/>
    </source>
</evidence>
<evidence type="ECO:0000256" key="7">
    <source>
        <dbReference type="ARBA" id="ARBA00022642"/>
    </source>
</evidence>
<dbReference type="Pfam" id="PF01729">
    <property type="entry name" value="QRPTase_C"/>
    <property type="match status" value="1"/>
</dbReference>
<dbReference type="InterPro" id="IPR027277">
    <property type="entry name" value="NadC/ModD"/>
</dbReference>
<gene>
    <name evidence="16" type="ORF">QTG54_006406</name>
</gene>
<feature type="domain" description="Quinolinate phosphoribosyl transferase N-terminal" evidence="15">
    <location>
        <begin position="73"/>
        <end position="155"/>
    </location>
</feature>
<dbReference type="InterPro" id="IPR037128">
    <property type="entry name" value="Quinolinate_PRibosylTase_N_sf"/>
</dbReference>
<comment type="subunit">
    <text evidence="4 12">Hexamer formed by 3 homodimers.</text>
</comment>
<dbReference type="Gene3D" id="3.20.20.70">
    <property type="entry name" value="Aldolase class I"/>
    <property type="match status" value="1"/>
</dbReference>
<evidence type="ECO:0000256" key="3">
    <source>
        <dbReference type="ARBA" id="ARBA00009400"/>
    </source>
</evidence>
<comment type="pathway">
    <text evidence="2 12">Cofactor biosynthesis; NAD(+) biosynthesis; nicotinate D-ribonucleotide from quinolinate: step 1/1.</text>
</comment>
<accession>A0AAD8YAG5</accession>
<dbReference type="InterPro" id="IPR002638">
    <property type="entry name" value="Quinolinate_PRibosylTrfase_C"/>
</dbReference>
<evidence type="ECO:0000313" key="16">
    <source>
        <dbReference type="EMBL" id="KAK1742809.1"/>
    </source>
</evidence>
<dbReference type="PANTHER" id="PTHR32179:SF3">
    <property type="entry name" value="NICOTINATE-NUCLEOTIDE PYROPHOSPHORYLASE [CARBOXYLATING]"/>
    <property type="match status" value="1"/>
</dbReference>
<evidence type="ECO:0000259" key="14">
    <source>
        <dbReference type="Pfam" id="PF01729"/>
    </source>
</evidence>
<dbReference type="InterPro" id="IPR022412">
    <property type="entry name" value="Quinolinate_PRibosylTrfase_N"/>
</dbReference>
<feature type="compositionally biased region" description="Basic residues" evidence="13">
    <location>
        <begin position="1"/>
        <end position="12"/>
    </location>
</feature>
<keyword evidence="8 12" id="KW-0328">Glycosyltransferase</keyword>
<keyword evidence="9 12" id="KW-0808">Transferase</keyword>
<feature type="region of interest" description="Disordered" evidence="13">
    <location>
        <begin position="1"/>
        <end position="39"/>
    </location>
</feature>
<evidence type="ECO:0000256" key="6">
    <source>
        <dbReference type="ARBA" id="ARBA00020990"/>
    </source>
</evidence>
<dbReference type="InterPro" id="IPR036068">
    <property type="entry name" value="Nicotinate_pribotase-like_C"/>
</dbReference>
<comment type="catalytic activity">
    <reaction evidence="11 12">
        <text>nicotinate beta-D-ribonucleotide + CO2 + diphosphate = quinolinate + 5-phospho-alpha-D-ribose 1-diphosphate + 2 H(+)</text>
        <dbReference type="Rhea" id="RHEA:12733"/>
        <dbReference type="ChEBI" id="CHEBI:15378"/>
        <dbReference type="ChEBI" id="CHEBI:16526"/>
        <dbReference type="ChEBI" id="CHEBI:29959"/>
        <dbReference type="ChEBI" id="CHEBI:33019"/>
        <dbReference type="ChEBI" id="CHEBI:57502"/>
        <dbReference type="ChEBI" id="CHEBI:58017"/>
        <dbReference type="EC" id="2.4.2.19"/>
    </reaction>
</comment>
<dbReference type="GO" id="GO:0009435">
    <property type="term" value="P:NAD+ biosynthetic process"/>
    <property type="evidence" value="ECO:0007669"/>
    <property type="project" value="InterPro"/>
</dbReference>
<evidence type="ECO:0000256" key="13">
    <source>
        <dbReference type="SAM" id="MobiDB-lite"/>
    </source>
</evidence>
<dbReference type="FunFam" id="3.20.20.70:FF:000090">
    <property type="entry name" value="Nicotinate-nucleotide pyrophosphorylase [carboxylating]"/>
    <property type="match status" value="1"/>
</dbReference>
<dbReference type="Gene3D" id="3.90.1170.20">
    <property type="entry name" value="Quinolinate phosphoribosyl transferase, N-terminal domain"/>
    <property type="match status" value="1"/>
</dbReference>
<dbReference type="SUPFAM" id="SSF54675">
    <property type="entry name" value="Nicotinate/Quinolinate PRTase N-terminal domain-like"/>
    <property type="match status" value="1"/>
</dbReference>
<dbReference type="GO" id="GO:0005737">
    <property type="term" value="C:cytoplasm"/>
    <property type="evidence" value="ECO:0007669"/>
    <property type="project" value="TreeGrafter"/>
</dbReference>
<protein>
    <recommendedName>
        <fullName evidence="6 12">Nicotinate-nucleotide pyrophosphorylase [carboxylating]</fullName>
        <ecNumber evidence="5 12">2.4.2.19</ecNumber>
    </recommendedName>
    <alternativeName>
        <fullName evidence="10 12">Quinolinate phosphoribosyltransferase [decarboxylating]</fullName>
    </alternativeName>
</protein>